<keyword evidence="2" id="KW-0472">Membrane</keyword>
<dbReference type="InParanoid" id="A0A409Y117"/>
<feature type="transmembrane region" description="Helical" evidence="2">
    <location>
        <begin position="279"/>
        <end position="296"/>
    </location>
</feature>
<evidence type="ECO:0000256" key="2">
    <source>
        <dbReference type="SAM" id="Phobius"/>
    </source>
</evidence>
<feature type="transmembrane region" description="Helical" evidence="2">
    <location>
        <begin position="152"/>
        <end position="173"/>
    </location>
</feature>
<keyword evidence="4" id="KW-1185">Reference proteome</keyword>
<gene>
    <name evidence="3" type="ORF">CVT26_010254</name>
</gene>
<accession>A0A409Y117</accession>
<feature type="compositionally biased region" description="Basic and acidic residues" evidence="1">
    <location>
        <begin position="359"/>
        <end position="369"/>
    </location>
</feature>
<dbReference type="STRING" id="231916.A0A409Y117"/>
<reference evidence="3 4" key="1">
    <citation type="journal article" date="2018" name="Evol. Lett.">
        <title>Horizontal gene cluster transfer increased hallucinogenic mushroom diversity.</title>
        <authorList>
            <person name="Reynolds H.T."/>
            <person name="Vijayakumar V."/>
            <person name="Gluck-Thaler E."/>
            <person name="Korotkin H.B."/>
            <person name="Matheny P.B."/>
            <person name="Slot J.C."/>
        </authorList>
    </citation>
    <scope>NUCLEOTIDE SEQUENCE [LARGE SCALE GENOMIC DNA]</scope>
    <source>
        <strain evidence="3 4">SRW20</strain>
    </source>
</reference>
<feature type="transmembrane region" description="Helical" evidence="2">
    <location>
        <begin position="122"/>
        <end position="140"/>
    </location>
</feature>
<feature type="transmembrane region" description="Helical" evidence="2">
    <location>
        <begin position="193"/>
        <end position="212"/>
    </location>
</feature>
<organism evidence="3 4">
    <name type="scientific">Gymnopilus dilepis</name>
    <dbReference type="NCBI Taxonomy" id="231916"/>
    <lineage>
        <taxon>Eukaryota</taxon>
        <taxon>Fungi</taxon>
        <taxon>Dikarya</taxon>
        <taxon>Basidiomycota</taxon>
        <taxon>Agaricomycotina</taxon>
        <taxon>Agaricomycetes</taxon>
        <taxon>Agaricomycetidae</taxon>
        <taxon>Agaricales</taxon>
        <taxon>Agaricineae</taxon>
        <taxon>Hymenogastraceae</taxon>
        <taxon>Gymnopilus</taxon>
    </lineage>
</organism>
<protein>
    <recommendedName>
        <fullName evidence="5">G-protein coupled receptors family 1 profile domain-containing protein</fullName>
    </recommendedName>
</protein>
<evidence type="ECO:0000313" key="4">
    <source>
        <dbReference type="Proteomes" id="UP000284706"/>
    </source>
</evidence>
<evidence type="ECO:0000313" key="3">
    <source>
        <dbReference type="EMBL" id="PPQ96702.1"/>
    </source>
</evidence>
<name>A0A409Y117_9AGAR</name>
<proteinExistence type="predicted"/>
<dbReference type="OrthoDB" id="3038990at2759"/>
<evidence type="ECO:0008006" key="5">
    <source>
        <dbReference type="Google" id="ProtNLM"/>
    </source>
</evidence>
<dbReference type="EMBL" id="NHYE01001335">
    <property type="protein sequence ID" value="PPQ96702.1"/>
    <property type="molecule type" value="Genomic_DNA"/>
</dbReference>
<keyword evidence="2" id="KW-1133">Transmembrane helix</keyword>
<evidence type="ECO:0000256" key="1">
    <source>
        <dbReference type="SAM" id="MobiDB-lite"/>
    </source>
</evidence>
<feature type="transmembrane region" description="Helical" evidence="2">
    <location>
        <begin position="254"/>
        <end position="273"/>
    </location>
</feature>
<feature type="region of interest" description="Disordered" evidence="1">
    <location>
        <begin position="353"/>
        <end position="375"/>
    </location>
</feature>
<sequence>MPSIVNATLQIPLSEIPTPLVFATPRQALSHDLAVYIHVLIWDILNNIKSEIELIRRCEDWKSTFALPNLLYFCSRVTVVAYALGKAVLLSACSEKNKRCFGGLIAHYLASPVDNCARLDRSLNIVLIVFIASTTLLFYIRVSALYAFNKYIMASFGVVWLATFAMTITFIDVFYSENIGPTHYCFPEIHPRFLGPASTILLGYEILTYLAVTYRIYQLFHRIDQNSLKKKAKLVVFGTSLPALAKALLQQNQLYAFVIVLTKALLLVINYTVDGFDPPASVLFIISHLVIVNVLSSRIYRDLKLGHGIEDAIKAPHTGLIGDAETSQNIRNEPIRFRVSVANRSNSEASAFRLSHSQETLERAEKSDRPITSST</sequence>
<dbReference type="Proteomes" id="UP000284706">
    <property type="component" value="Unassembled WGS sequence"/>
</dbReference>
<dbReference type="AlphaFoldDB" id="A0A409Y117"/>
<comment type="caution">
    <text evidence="3">The sequence shown here is derived from an EMBL/GenBank/DDBJ whole genome shotgun (WGS) entry which is preliminary data.</text>
</comment>
<keyword evidence="2" id="KW-0812">Transmembrane</keyword>